<protein>
    <submittedName>
        <fullName evidence="1">Uncharacterized protein</fullName>
    </submittedName>
</protein>
<dbReference type="SMART" id="SM00271">
    <property type="entry name" value="DnaJ"/>
    <property type="match status" value="1"/>
</dbReference>
<organism evidence="1 2">
    <name type="scientific">Phlebotomus papatasi</name>
    <name type="common">Sandfly</name>
    <dbReference type="NCBI Taxonomy" id="29031"/>
    <lineage>
        <taxon>Eukaryota</taxon>
        <taxon>Metazoa</taxon>
        <taxon>Ecdysozoa</taxon>
        <taxon>Arthropoda</taxon>
        <taxon>Hexapoda</taxon>
        <taxon>Insecta</taxon>
        <taxon>Pterygota</taxon>
        <taxon>Neoptera</taxon>
        <taxon>Endopterygota</taxon>
        <taxon>Diptera</taxon>
        <taxon>Nematocera</taxon>
        <taxon>Psychodoidea</taxon>
        <taxon>Psychodidae</taxon>
        <taxon>Phlebotomus</taxon>
        <taxon>Phlebotomus</taxon>
    </lineage>
</organism>
<evidence type="ECO:0000313" key="2">
    <source>
        <dbReference type="Proteomes" id="UP000092462"/>
    </source>
</evidence>
<name>A0A1B0EZR6_PHLPP</name>
<dbReference type="InterPro" id="IPR001623">
    <property type="entry name" value="DnaJ_domain"/>
</dbReference>
<dbReference type="PANTHER" id="PTHR44733">
    <property type="entry name" value="DNAJ HOMOLOG SUBFAMILY C MEMBER 22"/>
    <property type="match status" value="1"/>
</dbReference>
<reference evidence="1" key="1">
    <citation type="submission" date="2022-08" db="UniProtKB">
        <authorList>
            <consortium name="EnsemblMetazoa"/>
        </authorList>
    </citation>
    <scope>IDENTIFICATION</scope>
    <source>
        <strain evidence="1">Israel</strain>
    </source>
</reference>
<proteinExistence type="predicted"/>
<dbReference type="EMBL" id="AJVK01034775">
    <property type="status" value="NOT_ANNOTATED_CDS"/>
    <property type="molecule type" value="Genomic_DNA"/>
</dbReference>
<dbReference type="Gene3D" id="1.10.287.110">
    <property type="entry name" value="DnaJ domain"/>
    <property type="match status" value="1"/>
</dbReference>
<dbReference type="SUPFAM" id="SSF46565">
    <property type="entry name" value="Chaperone J-domain"/>
    <property type="match status" value="1"/>
</dbReference>
<dbReference type="AlphaFoldDB" id="A0A1B0EZR6"/>
<dbReference type="PRINTS" id="PR00625">
    <property type="entry name" value="JDOMAIN"/>
</dbReference>
<keyword evidence="2" id="KW-1185">Reference proteome</keyword>
<sequence>VAKIAIPEEVFGGIDFSFLHWTLPFFAALGVWTVGNIGREKGPLKHCLLAAYASYPIRYWFYDEDIWMLIMIIVSASAFEYWSKQWRLERPRRRGFFKRAFCICMAVSLYSSLWISYLYFNGKIKDEDGDEVPVHEAIRNFLMSPWWTDLKQTIRDTWHFAQHNGWKETWRQIVEQMDMDGEQNAYKVLGVSPTASQAEIKAVYKKLSLEYHPDKAKDEEQKKIVQEKFMEIQQAYEILSKKKNKRRQKNKKFNEEL</sequence>
<dbReference type="Pfam" id="PF00226">
    <property type="entry name" value="DnaJ"/>
    <property type="match status" value="1"/>
</dbReference>
<accession>A0A1B0EZR6</accession>
<dbReference type="PROSITE" id="PS50076">
    <property type="entry name" value="DNAJ_2"/>
    <property type="match status" value="1"/>
</dbReference>
<dbReference type="VEuPathDB" id="VectorBase:PPAPM1_003577"/>
<dbReference type="EnsemblMetazoa" id="PPAI008239-RA">
    <property type="protein sequence ID" value="PPAI008239-PA"/>
    <property type="gene ID" value="PPAI008239"/>
</dbReference>
<dbReference type="GO" id="GO:0016020">
    <property type="term" value="C:membrane"/>
    <property type="evidence" value="ECO:0007669"/>
    <property type="project" value="TreeGrafter"/>
</dbReference>
<dbReference type="InterPro" id="IPR036869">
    <property type="entry name" value="J_dom_sf"/>
</dbReference>
<dbReference type="CDD" id="cd06257">
    <property type="entry name" value="DnaJ"/>
    <property type="match status" value="1"/>
</dbReference>
<dbReference type="Proteomes" id="UP000092462">
    <property type="component" value="Unassembled WGS sequence"/>
</dbReference>
<evidence type="ECO:0000313" key="1">
    <source>
        <dbReference type="EnsemblMetazoa" id="PPAI008239-PA"/>
    </source>
</evidence>
<dbReference type="PANTHER" id="PTHR44733:SF1">
    <property type="entry name" value="DNAJ HOMOLOG SUBFAMILY C MEMBER 22"/>
    <property type="match status" value="1"/>
</dbReference>
<dbReference type="VEuPathDB" id="VectorBase:PPAI008239"/>